<gene>
    <name evidence="1" type="ORF">RUMHYD_03429</name>
</gene>
<evidence type="ECO:0000313" key="2">
    <source>
        <dbReference type="Proteomes" id="UP000003100"/>
    </source>
</evidence>
<dbReference type="InterPro" id="IPR029058">
    <property type="entry name" value="AB_hydrolase_fold"/>
</dbReference>
<accession>C0CRB5</accession>
<reference evidence="1 2" key="1">
    <citation type="submission" date="2009-01" db="EMBL/GenBank/DDBJ databases">
        <authorList>
            <person name="Fulton L."/>
            <person name="Clifton S."/>
            <person name="Fulton B."/>
            <person name="Xu J."/>
            <person name="Minx P."/>
            <person name="Pepin K.H."/>
            <person name="Johnson M."/>
            <person name="Bhonagiri V."/>
            <person name="Nash W.E."/>
            <person name="Mardis E.R."/>
            <person name="Wilson R.K."/>
        </authorList>
    </citation>
    <scope>NUCLEOTIDE SEQUENCE [LARGE SCALE GENOMIC DNA]</scope>
    <source>
        <strain evidence="2">DSM 10507 / JCM 14656 / S5a33</strain>
    </source>
</reference>
<reference evidence="1 2" key="2">
    <citation type="submission" date="2009-02" db="EMBL/GenBank/DDBJ databases">
        <title>Draft genome sequence of Blautia hydrogenotrophica DSM 10507 (Ruminococcus hydrogenotrophicus DSM 10507).</title>
        <authorList>
            <person name="Sudarsanam P."/>
            <person name="Ley R."/>
            <person name="Guruge J."/>
            <person name="Turnbaugh P.J."/>
            <person name="Mahowald M."/>
            <person name="Liep D."/>
            <person name="Gordon J."/>
        </authorList>
    </citation>
    <scope>NUCLEOTIDE SEQUENCE [LARGE SCALE GENOMIC DNA]</scope>
    <source>
        <strain evidence="2">DSM 10507 / JCM 14656 / S5a33</strain>
    </source>
</reference>
<evidence type="ECO:0008006" key="3">
    <source>
        <dbReference type="Google" id="ProtNLM"/>
    </source>
</evidence>
<dbReference type="PATRIC" id="fig|476272.21.peg.105"/>
<dbReference type="SUPFAM" id="SSF53474">
    <property type="entry name" value="alpha/beta-Hydrolases"/>
    <property type="match status" value="1"/>
</dbReference>
<dbReference type="Proteomes" id="UP000003100">
    <property type="component" value="Unassembled WGS sequence"/>
</dbReference>
<evidence type="ECO:0000313" key="1">
    <source>
        <dbReference type="EMBL" id="EEG47682.1"/>
    </source>
</evidence>
<dbReference type="eggNOG" id="COG0400">
    <property type="taxonomic scope" value="Bacteria"/>
</dbReference>
<organism evidence="1 2">
    <name type="scientific">Blautia hydrogenotrophica (strain DSM 10507 / JCM 14656 / S5a33)</name>
    <name type="common">Ruminococcus hydrogenotrophicus</name>
    <dbReference type="NCBI Taxonomy" id="476272"/>
    <lineage>
        <taxon>Bacteria</taxon>
        <taxon>Bacillati</taxon>
        <taxon>Bacillota</taxon>
        <taxon>Clostridia</taxon>
        <taxon>Lachnospirales</taxon>
        <taxon>Lachnospiraceae</taxon>
        <taxon>Blautia</taxon>
    </lineage>
</organism>
<dbReference type="EMBL" id="ACBZ01000181">
    <property type="protein sequence ID" value="EEG47682.1"/>
    <property type="molecule type" value="Genomic_DNA"/>
</dbReference>
<protein>
    <recommendedName>
        <fullName evidence="3">Alpha/beta hydrolase family</fullName>
    </recommendedName>
</protein>
<sequence>MRYNDYQKEVGRLKRRNFMRQIRIKEIEEPDFGCEGRPQGESVFVKIWAEDAGTGEEIVCRMEEKALWQSGIDEGMQVWMDERGELRRRKLAVFFPGWRHSTDRALLYYPEKLCRNLGYETVLLHYDYPRDRKTENFSFEQTEEQAWKTVQTELDSRKLNDYQEILFVSKSMGTVLAGKAEREYGLTGVRHCFLTPLPQTVKYFKEQGQLVVAGTKDPYFPVEDLESVCEKREMRYYLVENVGHNLEVDEIQGTLWILTEVMRQIENFIRWESRPPL</sequence>
<name>C0CRB5_BLAHS</name>
<comment type="caution">
    <text evidence="1">The sequence shown here is derived from an EMBL/GenBank/DDBJ whole genome shotgun (WGS) entry which is preliminary data.</text>
</comment>
<dbReference type="HOGENOM" id="CLU_1003507_0_0_9"/>
<proteinExistence type="predicted"/>
<dbReference type="Gene3D" id="3.40.50.1820">
    <property type="entry name" value="alpha/beta hydrolase"/>
    <property type="match status" value="1"/>
</dbReference>
<dbReference type="AlphaFoldDB" id="C0CRB5"/>
<keyword evidence="2" id="KW-1185">Reference proteome</keyword>